<evidence type="ECO:0000256" key="1">
    <source>
        <dbReference type="ARBA" id="ARBA00011073"/>
    </source>
</evidence>
<gene>
    <name evidence="7" type="ORF">KCH_53530</name>
</gene>
<dbReference type="GO" id="GO:0004252">
    <property type="term" value="F:serine-type endopeptidase activity"/>
    <property type="evidence" value="ECO:0007669"/>
    <property type="project" value="InterPro"/>
</dbReference>
<dbReference type="AlphaFoldDB" id="A0A066YY75"/>
<evidence type="ECO:0000313" key="8">
    <source>
        <dbReference type="Proteomes" id="UP000027178"/>
    </source>
</evidence>
<evidence type="ECO:0000256" key="3">
    <source>
        <dbReference type="ARBA" id="ARBA00022801"/>
    </source>
</evidence>
<keyword evidence="8" id="KW-1185">Reference proteome</keyword>
<dbReference type="GO" id="GO:0006508">
    <property type="term" value="P:proteolysis"/>
    <property type="evidence" value="ECO:0007669"/>
    <property type="project" value="UniProtKB-KW"/>
</dbReference>
<feature type="compositionally biased region" description="Basic residues" evidence="5">
    <location>
        <begin position="31"/>
        <end position="48"/>
    </location>
</feature>
<organism evidence="7 8">
    <name type="scientific">Kitasatospora cheerisanensis KCTC 2395</name>
    <dbReference type="NCBI Taxonomy" id="1348663"/>
    <lineage>
        <taxon>Bacteria</taxon>
        <taxon>Bacillati</taxon>
        <taxon>Actinomycetota</taxon>
        <taxon>Actinomycetes</taxon>
        <taxon>Kitasatosporales</taxon>
        <taxon>Streptomycetaceae</taxon>
        <taxon>Kitasatospora</taxon>
    </lineage>
</organism>
<proteinExistence type="inferred from homology"/>
<dbReference type="PANTHER" id="PTHR43806:SF11">
    <property type="entry name" value="CEREVISIN-RELATED"/>
    <property type="match status" value="1"/>
</dbReference>
<protein>
    <submittedName>
        <fullName evidence="7">Putative peptidase S08 family protein</fullName>
    </submittedName>
</protein>
<dbReference type="InterPro" id="IPR036852">
    <property type="entry name" value="Peptidase_S8/S53_dom_sf"/>
</dbReference>
<keyword evidence="3" id="KW-0378">Hydrolase</keyword>
<dbReference type="Pfam" id="PF00082">
    <property type="entry name" value="Peptidase_S8"/>
    <property type="match status" value="1"/>
</dbReference>
<name>A0A066YY75_9ACTN</name>
<evidence type="ECO:0000259" key="6">
    <source>
        <dbReference type="Pfam" id="PF00082"/>
    </source>
</evidence>
<evidence type="ECO:0000256" key="2">
    <source>
        <dbReference type="ARBA" id="ARBA00022670"/>
    </source>
</evidence>
<dbReference type="HOGENOM" id="CLU_1388617_0_0_11"/>
<dbReference type="InterPro" id="IPR050131">
    <property type="entry name" value="Peptidase_S8_subtilisin-like"/>
</dbReference>
<evidence type="ECO:0000256" key="4">
    <source>
        <dbReference type="ARBA" id="ARBA00022825"/>
    </source>
</evidence>
<reference evidence="7 8" key="1">
    <citation type="submission" date="2014-05" db="EMBL/GenBank/DDBJ databases">
        <title>Draft Genome Sequence of Kitasatospora cheerisanensis KCTC 2395.</title>
        <authorList>
            <person name="Nam D.H."/>
        </authorList>
    </citation>
    <scope>NUCLEOTIDE SEQUENCE [LARGE SCALE GENOMIC DNA]</scope>
    <source>
        <strain evidence="7 8">KCTC 2395</strain>
    </source>
</reference>
<keyword evidence="4" id="KW-0720">Serine protease</keyword>
<dbReference type="PANTHER" id="PTHR43806">
    <property type="entry name" value="PEPTIDASE S8"/>
    <property type="match status" value="1"/>
</dbReference>
<dbReference type="SUPFAM" id="SSF52743">
    <property type="entry name" value="Subtilisin-like"/>
    <property type="match status" value="1"/>
</dbReference>
<evidence type="ECO:0000313" key="7">
    <source>
        <dbReference type="EMBL" id="KDN82880.1"/>
    </source>
</evidence>
<evidence type="ECO:0000256" key="5">
    <source>
        <dbReference type="SAM" id="MobiDB-lite"/>
    </source>
</evidence>
<sequence length="196" mass="20768">MEVQLPRGRRPGRPDRRRRPGRRLRPAQGRRGGRLGRQRRPGPRRRPPRPPQPQRPHQRPPQDRELGTECVRLPGELPGVVAVAAVDRNGLPASYSNYGQGRIAIAAPGGDPDGGTEGAVVSDWPGGKYAALAGTSMSAAHVTGAVAVVAAQHPDWGPDRIAAALARAADANCARSLPIGCQDHERYGAGILALPS</sequence>
<dbReference type="Proteomes" id="UP000027178">
    <property type="component" value="Unassembled WGS sequence"/>
</dbReference>
<dbReference type="EMBL" id="JNBY01000099">
    <property type="protein sequence ID" value="KDN82880.1"/>
    <property type="molecule type" value="Genomic_DNA"/>
</dbReference>
<feature type="compositionally biased region" description="Basic residues" evidence="5">
    <location>
        <begin position="7"/>
        <end position="25"/>
    </location>
</feature>
<dbReference type="eggNOG" id="COG1404">
    <property type="taxonomic scope" value="Bacteria"/>
</dbReference>
<feature type="region of interest" description="Disordered" evidence="5">
    <location>
        <begin position="1"/>
        <end position="65"/>
    </location>
</feature>
<comment type="similarity">
    <text evidence="1">Belongs to the peptidase S8 family.</text>
</comment>
<dbReference type="Gene3D" id="3.40.50.200">
    <property type="entry name" value="Peptidase S8/S53 domain"/>
    <property type="match status" value="1"/>
</dbReference>
<accession>A0A066YY75</accession>
<comment type="caution">
    <text evidence="7">The sequence shown here is derived from an EMBL/GenBank/DDBJ whole genome shotgun (WGS) entry which is preliminary data.</text>
</comment>
<dbReference type="PATRIC" id="fig|1348663.4.peg.5181"/>
<keyword evidence="2" id="KW-0645">Protease</keyword>
<feature type="domain" description="Peptidase S8/S53" evidence="6">
    <location>
        <begin position="69"/>
        <end position="172"/>
    </location>
</feature>
<dbReference type="InterPro" id="IPR000209">
    <property type="entry name" value="Peptidase_S8/S53_dom"/>
</dbReference>